<dbReference type="Pfam" id="PF05594">
    <property type="entry name" value="Fil_haemagg"/>
    <property type="match status" value="9"/>
</dbReference>
<accession>W0HX92</accession>
<proteinExistence type="predicted"/>
<dbReference type="EMBL" id="CP006569">
    <property type="protein sequence ID" value="AHF77132.1"/>
    <property type="molecule type" value="Genomic_DNA"/>
</dbReference>
<feature type="compositionally biased region" description="Basic and acidic residues" evidence="1">
    <location>
        <begin position="1148"/>
        <end position="1161"/>
    </location>
</feature>
<name>W0HX92_9GAMM</name>
<dbReference type="NCBIfam" id="TIGR01901">
    <property type="entry name" value="adhes_NPXG"/>
    <property type="match status" value="1"/>
</dbReference>
<dbReference type="RefSeq" id="WP_025422263.1">
    <property type="nucleotide sequence ID" value="NZ_CP006569.1"/>
</dbReference>
<evidence type="ECO:0000313" key="3">
    <source>
        <dbReference type="EMBL" id="AHF77132.1"/>
    </source>
</evidence>
<sequence length="1188" mass="123927">MQKRTELFKEPRTRARRGRVVVERDKTAPRIGRPAPGRFLLGRLFGLACLLIGPPLHGGIIADVGAPEDHRPEVLTMANGLPVVNIRPPNGNGISYNHYQQFDVAAPGVILNNATTASQTELAGGVAANPLLTREATLIINEVTQPHPSRLNGYIEVAGQPADVILANPAGISCNGCGFINARVSTLTTGRPISEEGQLKGYQVDDGQIEVTGRGMNTTNTDYTQLIARAVAVNAQLHGSSLTLVTGRNRVDTRGGVTGIFAEVGSEQPPYALDVAALGGMYAQKIVMLGTEKGVGVRNAGEMGAGVGELSISVAGRLENRGSMQSQDTLALATQGDVVNAGRLATQSNAIFSATGTIYNGGAVRAGGNVTFTARRIDNTCDSLLVAGSDAQGQLTQPGNLIMTSQGPLIAQGTHQATGAVMMWGTEVDLAGSRIAGDNIVLSASQGVISSNNAHINGGKITARAATSLTNNNGRLTADALTLTAQDISNRLGTLQQRGEQLLQVKTHRLNNQQGLLINSGDTTVQTDWLENRAGRIIVNGHNLSLQTKTLDNQDGSIKLMGTGKMSLTVERLNGYQGLLWSAGAMTLQGEWVDLSQSVTRAQSLSLTATRLRHQKGIMWQPDAGEMKVFVSGEADNRGGWIESGGVLRLLSGYLNNAVGTLIAADDGSLILQAERGINNAYGYLQGSRNLTIKANKLDNQGGRLLALGGEAQLETQQVLINTGGRIEAKNRLTQRSQHLMNANGILAGEEVTIDTRRKPLGNTGGSVLAQAAMQISCGLLENNGGRLQAGGNLRIDTRGQPLQNRYTGNTGIRCGADLYLDAGEVDNMAGMISAAGTTQIDGGALKNSEGKLTTAQSMKLMTRSLENQGGSLQAGTLLSITTGALDNSAGRIVTAGEARIKSREFDNSGGCLQAGSDLNIDTQGQRLSNTHSSHAGILCGGRLTLTAGDIDNEAGLISAVGECRVNSGALLNAGGRLQSGDHLQLDTHGQQLNNAYSRNAGILSGGNLLIYAGEITNTAGRITATAEGRIQSRAIDNAGGQLQANNDLHIDTQGQRLINIHSVNTGILSGGNLWLNAGEIDNTSGIMAAAGQTCVSSAALTNTDGRFISDPTLVLPTSSLANLGGRLGGATLGIIFAADRPPILTRHHGDAPQEEGDHPPQRSQTPQTRPDAATANEAAKSARGVGG</sequence>
<dbReference type="Pfam" id="PF05860">
    <property type="entry name" value="TPS"/>
    <property type="match status" value="1"/>
</dbReference>
<dbReference type="InterPro" id="IPR010069">
    <property type="entry name" value="CdiA_FHA1_rpt"/>
</dbReference>
<feature type="domain" description="Filamentous haemagglutinin FhaB/tRNA nuclease CdiA-like TPS" evidence="2">
    <location>
        <begin position="78"/>
        <end position="197"/>
    </location>
</feature>
<feature type="compositionally biased region" description="Low complexity" evidence="1">
    <location>
        <begin position="1162"/>
        <end position="1171"/>
    </location>
</feature>
<evidence type="ECO:0000256" key="1">
    <source>
        <dbReference type="SAM" id="MobiDB-lite"/>
    </source>
</evidence>
<reference evidence="3 4" key="1">
    <citation type="journal article" date="2014" name="Genome Biol. Evol.">
        <title>Genome degeneration and adaptation in a nascent stage of symbiosis.</title>
        <authorList>
            <person name="Oakeson K.F."/>
            <person name="Gil R."/>
            <person name="Clayton A.L."/>
            <person name="Dunn D.M."/>
            <person name="von Niederhausern A.C."/>
            <person name="Hamil C."/>
            <person name="Aoyagi A."/>
            <person name="Duval B."/>
            <person name="Baca A."/>
            <person name="Silva F.J."/>
            <person name="Vallier A."/>
            <person name="Jackson D.G."/>
            <person name="Latorre A."/>
            <person name="Weiss R.B."/>
            <person name="Heddi A."/>
            <person name="Moya A."/>
            <person name="Dale C."/>
        </authorList>
    </citation>
    <scope>NUCLEOTIDE SEQUENCE [LARGE SCALE GENOMIC DNA]</scope>
    <source>
        <strain evidence="3 4">HS1</strain>
    </source>
</reference>
<dbReference type="InterPro" id="IPR008638">
    <property type="entry name" value="FhaB/CdiA-like_TPS"/>
</dbReference>
<dbReference type="Gene3D" id="2.160.20.10">
    <property type="entry name" value="Single-stranded right-handed beta-helix, Pectin lyase-like"/>
    <property type="match status" value="1"/>
</dbReference>
<keyword evidence="4" id="KW-1185">Reference proteome</keyword>
<gene>
    <name evidence="3" type="ORF">Sant_2084</name>
</gene>
<dbReference type="SMART" id="SM00912">
    <property type="entry name" value="Haemagg_act"/>
    <property type="match status" value="1"/>
</dbReference>
<evidence type="ECO:0000259" key="2">
    <source>
        <dbReference type="SMART" id="SM00912"/>
    </source>
</evidence>
<evidence type="ECO:0000313" key="4">
    <source>
        <dbReference type="Proteomes" id="UP000019028"/>
    </source>
</evidence>
<dbReference type="OrthoDB" id="2664633at2"/>
<dbReference type="NCBIfam" id="TIGR01731">
    <property type="entry name" value="fil_hemag_20aa"/>
    <property type="match status" value="20"/>
</dbReference>
<dbReference type="Proteomes" id="UP000019028">
    <property type="component" value="Chromosome"/>
</dbReference>
<dbReference type="AlphaFoldDB" id="W0HX92"/>
<dbReference type="InterPro" id="IPR011050">
    <property type="entry name" value="Pectin_lyase_fold/virulence"/>
</dbReference>
<dbReference type="InterPro" id="IPR012334">
    <property type="entry name" value="Pectin_lyas_fold"/>
</dbReference>
<dbReference type="SUPFAM" id="SSF51126">
    <property type="entry name" value="Pectin lyase-like"/>
    <property type="match status" value="1"/>
</dbReference>
<protein>
    <submittedName>
        <fullName evidence="3">Putative adhesin protein</fullName>
    </submittedName>
</protein>
<dbReference type="KEGG" id="sod:Sant_2084"/>
<feature type="region of interest" description="Disordered" evidence="1">
    <location>
        <begin position="1145"/>
        <end position="1188"/>
    </location>
</feature>
<dbReference type="InterPro" id="IPR008619">
    <property type="entry name" value="Filamentous_hemagglutn_rpt"/>
</dbReference>
<dbReference type="PATRIC" id="fig|1239307.3.peg.2302"/>
<organism evidence="3 4">
    <name type="scientific">Sodalis praecaptivus</name>
    <dbReference type="NCBI Taxonomy" id="1239307"/>
    <lineage>
        <taxon>Bacteria</taxon>
        <taxon>Pseudomonadati</taxon>
        <taxon>Pseudomonadota</taxon>
        <taxon>Gammaproteobacteria</taxon>
        <taxon>Enterobacterales</taxon>
        <taxon>Bruguierivoracaceae</taxon>
        <taxon>Sodalis</taxon>
    </lineage>
</organism>
<dbReference type="HOGENOM" id="CLU_000043_7_1_6"/>